<comment type="similarity">
    <text evidence="4">Belongs to the FliW family.</text>
</comment>
<keyword evidence="2 4" id="KW-1005">Bacterial flagellum biogenesis</keyword>
<dbReference type="RefSeq" id="WP_165403868.1">
    <property type="nucleotide sequence ID" value="NZ_BMHA01000007.1"/>
</dbReference>
<comment type="function">
    <text evidence="4">Acts as an anti-CsrA protein, binds CsrA and prevents it from repressing translation of its target genes, one of which is flagellin. Binds to flagellin and participates in the assembly of the flagellum.</text>
</comment>
<dbReference type="GO" id="GO:0044780">
    <property type="term" value="P:bacterial-type flagellum assembly"/>
    <property type="evidence" value="ECO:0007669"/>
    <property type="project" value="UniProtKB-UniRule"/>
</dbReference>
<gene>
    <name evidence="4" type="primary">fliW</name>
    <name evidence="5" type="ORF">GCM10011354_20210</name>
</gene>
<keyword evidence="1 4" id="KW-0963">Cytoplasm</keyword>
<evidence type="ECO:0000256" key="1">
    <source>
        <dbReference type="ARBA" id="ARBA00022490"/>
    </source>
</evidence>
<evidence type="ECO:0000313" key="6">
    <source>
        <dbReference type="Proteomes" id="UP000650511"/>
    </source>
</evidence>
<dbReference type="Pfam" id="PF02623">
    <property type="entry name" value="FliW"/>
    <property type="match status" value="1"/>
</dbReference>
<evidence type="ECO:0000313" key="5">
    <source>
        <dbReference type="EMBL" id="GGI06661.1"/>
    </source>
</evidence>
<dbReference type="AlphaFoldDB" id="A0A8J3AAP9"/>
<evidence type="ECO:0000256" key="3">
    <source>
        <dbReference type="ARBA" id="ARBA00022845"/>
    </source>
</evidence>
<name>A0A8J3AAP9_9ACTN</name>
<dbReference type="GO" id="GO:0005737">
    <property type="term" value="C:cytoplasm"/>
    <property type="evidence" value="ECO:0007669"/>
    <property type="project" value="UniProtKB-SubCell"/>
</dbReference>
<sequence>MSVPDEPRVLRFRDGIPGFPTALRFVLSDLTDDGTFQLLTNVEDPSLALVVASPWLFFPDYTPELPVGDQVVLGIDRPEEAVLFCTVIADDETEALHLNLRAPFVLNARTLAARQVVLEDTGLPLRATVTAGG</sequence>
<dbReference type="SUPFAM" id="SSF141457">
    <property type="entry name" value="BH3618-like"/>
    <property type="match status" value="1"/>
</dbReference>
<dbReference type="PANTHER" id="PTHR39190">
    <property type="entry name" value="FLAGELLAR ASSEMBLY FACTOR FLIW"/>
    <property type="match status" value="1"/>
</dbReference>
<dbReference type="GO" id="GO:0006417">
    <property type="term" value="P:regulation of translation"/>
    <property type="evidence" value="ECO:0007669"/>
    <property type="project" value="UniProtKB-KW"/>
</dbReference>
<evidence type="ECO:0000256" key="4">
    <source>
        <dbReference type="HAMAP-Rule" id="MF_01185"/>
    </source>
</evidence>
<reference evidence="5" key="2">
    <citation type="submission" date="2020-09" db="EMBL/GenBank/DDBJ databases">
        <authorList>
            <person name="Sun Q."/>
            <person name="Zhou Y."/>
        </authorList>
    </citation>
    <scope>NUCLEOTIDE SEQUENCE</scope>
    <source>
        <strain evidence="5">CGMCC 1.14988</strain>
    </source>
</reference>
<evidence type="ECO:0000256" key="2">
    <source>
        <dbReference type="ARBA" id="ARBA00022795"/>
    </source>
</evidence>
<dbReference type="Proteomes" id="UP000650511">
    <property type="component" value="Unassembled WGS sequence"/>
</dbReference>
<protein>
    <recommendedName>
        <fullName evidence="4">Flagellar assembly factor FliW</fullName>
    </recommendedName>
</protein>
<accession>A0A8J3AAP9</accession>
<keyword evidence="4" id="KW-0143">Chaperone</keyword>
<organism evidence="5 6">
    <name type="scientific">Egicoccus halophilus</name>
    <dbReference type="NCBI Taxonomy" id="1670830"/>
    <lineage>
        <taxon>Bacteria</taxon>
        <taxon>Bacillati</taxon>
        <taxon>Actinomycetota</taxon>
        <taxon>Nitriliruptoria</taxon>
        <taxon>Egicoccales</taxon>
        <taxon>Egicoccaceae</taxon>
        <taxon>Egicoccus</taxon>
    </lineage>
</organism>
<proteinExistence type="inferred from homology"/>
<dbReference type="Gene3D" id="2.30.290.10">
    <property type="entry name" value="BH3618-like"/>
    <property type="match status" value="1"/>
</dbReference>
<comment type="subcellular location">
    <subcellularLocation>
        <location evidence="4">Cytoplasm</location>
    </subcellularLocation>
</comment>
<dbReference type="PANTHER" id="PTHR39190:SF1">
    <property type="entry name" value="FLAGELLAR ASSEMBLY FACTOR FLIW"/>
    <property type="match status" value="1"/>
</dbReference>
<dbReference type="EMBL" id="BMHA01000007">
    <property type="protein sequence ID" value="GGI06661.1"/>
    <property type="molecule type" value="Genomic_DNA"/>
</dbReference>
<dbReference type="InterPro" id="IPR024046">
    <property type="entry name" value="Flagellar_assmbl_FliW_dom_sf"/>
</dbReference>
<reference evidence="5" key="1">
    <citation type="journal article" date="2014" name="Int. J. Syst. Evol. Microbiol.">
        <title>Complete genome sequence of Corynebacterium casei LMG S-19264T (=DSM 44701T), isolated from a smear-ripened cheese.</title>
        <authorList>
            <consortium name="US DOE Joint Genome Institute (JGI-PGF)"/>
            <person name="Walter F."/>
            <person name="Albersmeier A."/>
            <person name="Kalinowski J."/>
            <person name="Ruckert C."/>
        </authorList>
    </citation>
    <scope>NUCLEOTIDE SEQUENCE</scope>
    <source>
        <strain evidence="5">CGMCC 1.14988</strain>
    </source>
</reference>
<comment type="caution">
    <text evidence="5">The sequence shown here is derived from an EMBL/GenBank/DDBJ whole genome shotgun (WGS) entry which is preliminary data.</text>
</comment>
<dbReference type="HAMAP" id="MF_01185">
    <property type="entry name" value="FliW"/>
    <property type="match status" value="1"/>
</dbReference>
<dbReference type="InterPro" id="IPR003775">
    <property type="entry name" value="Flagellar_assembly_factor_FliW"/>
</dbReference>
<keyword evidence="6" id="KW-1185">Reference proteome</keyword>
<comment type="subunit">
    <text evidence="4">Interacts with translational regulator CsrA and flagellin(s).</text>
</comment>
<keyword evidence="3 4" id="KW-0810">Translation regulation</keyword>